<evidence type="ECO:0000313" key="2">
    <source>
        <dbReference type="Proteomes" id="UP001597138"/>
    </source>
</evidence>
<evidence type="ECO:0008006" key="3">
    <source>
        <dbReference type="Google" id="ProtNLM"/>
    </source>
</evidence>
<dbReference type="Proteomes" id="UP001597138">
    <property type="component" value="Unassembled WGS sequence"/>
</dbReference>
<reference evidence="2" key="1">
    <citation type="journal article" date="2019" name="Int. J. Syst. Evol. Microbiol.">
        <title>The Global Catalogue of Microorganisms (GCM) 10K type strain sequencing project: providing services to taxonomists for standard genome sequencing and annotation.</title>
        <authorList>
            <consortium name="The Broad Institute Genomics Platform"/>
            <consortium name="The Broad Institute Genome Sequencing Center for Infectious Disease"/>
            <person name="Wu L."/>
            <person name="Ma J."/>
        </authorList>
    </citation>
    <scope>NUCLEOTIDE SEQUENCE [LARGE SCALE GENOMIC DNA]</scope>
    <source>
        <strain evidence="2">CCUG 70865</strain>
    </source>
</reference>
<sequence>MDSRKIEQELKKIWIEIPTANSEKTKLNEWEKLRSKLFSSNDKTT</sequence>
<evidence type="ECO:0000313" key="1">
    <source>
        <dbReference type="EMBL" id="MFD1605465.1"/>
    </source>
</evidence>
<comment type="caution">
    <text evidence="1">The sequence shown here is derived from an EMBL/GenBank/DDBJ whole genome shotgun (WGS) entry which is preliminary data.</text>
</comment>
<accession>A0ABW4HLA7</accession>
<dbReference type="RefSeq" id="WP_379813285.1">
    <property type="nucleotide sequence ID" value="NZ_JBHUDZ010000018.1"/>
</dbReference>
<dbReference type="EMBL" id="JBHUDZ010000018">
    <property type="protein sequence ID" value="MFD1605465.1"/>
    <property type="molecule type" value="Genomic_DNA"/>
</dbReference>
<keyword evidence="2" id="KW-1185">Reference proteome</keyword>
<proteinExistence type="predicted"/>
<organism evidence="1 2">
    <name type="scientific">Flavobacterium artemisiae</name>
    <dbReference type="NCBI Taxonomy" id="2126556"/>
    <lineage>
        <taxon>Bacteria</taxon>
        <taxon>Pseudomonadati</taxon>
        <taxon>Bacteroidota</taxon>
        <taxon>Flavobacteriia</taxon>
        <taxon>Flavobacteriales</taxon>
        <taxon>Flavobacteriaceae</taxon>
        <taxon>Flavobacterium</taxon>
    </lineage>
</organism>
<name>A0ABW4HLA7_9FLAO</name>
<protein>
    <recommendedName>
        <fullName evidence="3">Addiction module component</fullName>
    </recommendedName>
</protein>
<gene>
    <name evidence="1" type="ORF">ACFSC2_22205</name>
</gene>